<dbReference type="InterPro" id="IPR051200">
    <property type="entry name" value="Host-pathogen_enzymatic-act"/>
</dbReference>
<accession>A0ABY2FQF0</accession>
<evidence type="ECO:0000313" key="2">
    <source>
        <dbReference type="Proteomes" id="UP000295060"/>
    </source>
</evidence>
<keyword evidence="2" id="KW-1185">Reference proteome</keyword>
<organism evidence="1 2">
    <name type="scientific">Kribbella pratensis</name>
    <dbReference type="NCBI Taxonomy" id="2512112"/>
    <lineage>
        <taxon>Bacteria</taxon>
        <taxon>Bacillati</taxon>
        <taxon>Actinomycetota</taxon>
        <taxon>Actinomycetes</taxon>
        <taxon>Propionibacteriales</taxon>
        <taxon>Kribbellaceae</taxon>
        <taxon>Kribbella</taxon>
    </lineage>
</organism>
<evidence type="ECO:0000313" key="1">
    <source>
        <dbReference type="EMBL" id="TDW95375.1"/>
    </source>
</evidence>
<sequence length="277" mass="28508">MNGDGLVAAAGAVWVKTDDGRAVRIDPATNRVTDELKLDTVADESQYCQGIGTDGLSVWACATADDGTGLAQIDPKARRVLRRVSVGKVFDQLALPSAGRGVWVLTADGTRASVVEPATGRVTAYPLGSRYLQLAALADRVVATSATENAVVVLDAANGAVVGRMSLPKPGMAALAGTDLWIDTEAGVARVTRGLVTRSVYTNLGAGSGGDLIAAAGAVWVRGSDGAITKVDLASGRVVERITPEQPLTAGSLLVAFGSIWTTSSDQGIVVRLRLEP</sequence>
<dbReference type="Proteomes" id="UP000295060">
    <property type="component" value="Unassembled WGS sequence"/>
</dbReference>
<dbReference type="Gene3D" id="2.130.10.10">
    <property type="entry name" value="YVTN repeat-like/Quinoprotein amine dehydrogenase"/>
    <property type="match status" value="1"/>
</dbReference>
<dbReference type="SUPFAM" id="SSF50969">
    <property type="entry name" value="YVTN repeat-like/Quinoprotein amine dehydrogenase"/>
    <property type="match status" value="1"/>
</dbReference>
<dbReference type="InterPro" id="IPR015943">
    <property type="entry name" value="WD40/YVTN_repeat-like_dom_sf"/>
</dbReference>
<reference evidence="1 2" key="1">
    <citation type="submission" date="2019-03" db="EMBL/GenBank/DDBJ databases">
        <title>Genomic Encyclopedia of Type Strains, Phase III (KMG-III): the genomes of soil and plant-associated and newly described type strains.</title>
        <authorList>
            <person name="Whitman W."/>
        </authorList>
    </citation>
    <scope>NUCLEOTIDE SEQUENCE [LARGE SCALE GENOMIC DNA]</scope>
    <source>
        <strain evidence="1 2">VKMAc-2574</strain>
    </source>
</reference>
<dbReference type="PANTHER" id="PTHR47197:SF3">
    <property type="entry name" value="DIHYDRO-HEME D1 DEHYDROGENASE"/>
    <property type="match status" value="1"/>
</dbReference>
<comment type="caution">
    <text evidence="1">The sequence shown here is derived from an EMBL/GenBank/DDBJ whole genome shotgun (WGS) entry which is preliminary data.</text>
</comment>
<proteinExistence type="predicted"/>
<gene>
    <name evidence="1" type="ORF">EV137_2710</name>
</gene>
<dbReference type="InterPro" id="IPR011044">
    <property type="entry name" value="Quino_amine_DH_bsu"/>
</dbReference>
<dbReference type="PANTHER" id="PTHR47197">
    <property type="entry name" value="PROTEIN NIRF"/>
    <property type="match status" value="1"/>
</dbReference>
<dbReference type="EMBL" id="SODU01000001">
    <property type="protein sequence ID" value="TDW95375.1"/>
    <property type="molecule type" value="Genomic_DNA"/>
</dbReference>
<protein>
    <submittedName>
        <fullName evidence="1">Uncharacterized protein</fullName>
    </submittedName>
</protein>
<name>A0ABY2FQF0_9ACTN</name>